<reference evidence="3" key="1">
    <citation type="journal article" date="2021" name="PeerJ">
        <title>Extensive microbial diversity within the chicken gut microbiome revealed by metagenomics and culture.</title>
        <authorList>
            <person name="Gilroy R."/>
            <person name="Ravi A."/>
            <person name="Getino M."/>
            <person name="Pursley I."/>
            <person name="Horton D.L."/>
            <person name="Alikhan N.F."/>
            <person name="Baker D."/>
            <person name="Gharbi K."/>
            <person name="Hall N."/>
            <person name="Watson M."/>
            <person name="Adriaenssens E.M."/>
            <person name="Foster-Nyarko E."/>
            <person name="Jarju S."/>
            <person name="Secka A."/>
            <person name="Antonio M."/>
            <person name="Oren A."/>
            <person name="Chaudhuri R.R."/>
            <person name="La Ragione R."/>
            <person name="Hildebrand F."/>
            <person name="Pallen M.J."/>
        </authorList>
    </citation>
    <scope>NUCLEOTIDE SEQUENCE</scope>
    <source>
        <strain evidence="3">CHK180-15479</strain>
    </source>
</reference>
<dbReference type="Gene3D" id="2.10.270.10">
    <property type="entry name" value="Cholin Binding"/>
    <property type="match status" value="1"/>
</dbReference>
<dbReference type="EMBL" id="DWWT01000002">
    <property type="protein sequence ID" value="HJC04682.1"/>
    <property type="molecule type" value="Genomic_DNA"/>
</dbReference>
<reference evidence="3" key="2">
    <citation type="submission" date="2021-04" db="EMBL/GenBank/DDBJ databases">
        <authorList>
            <person name="Gilroy R."/>
        </authorList>
    </citation>
    <scope>NUCLEOTIDE SEQUENCE</scope>
    <source>
        <strain evidence="3">CHK180-15479</strain>
    </source>
</reference>
<evidence type="ECO:0000313" key="3">
    <source>
        <dbReference type="EMBL" id="HJC04682.1"/>
    </source>
</evidence>
<keyword evidence="1" id="KW-0677">Repeat</keyword>
<evidence type="ECO:0000313" key="4">
    <source>
        <dbReference type="Proteomes" id="UP000823910"/>
    </source>
</evidence>
<proteinExistence type="predicted"/>
<dbReference type="Pfam" id="PF19127">
    <property type="entry name" value="Choline_bind_3"/>
    <property type="match status" value="1"/>
</dbReference>
<dbReference type="Proteomes" id="UP000823910">
    <property type="component" value="Unassembled WGS sequence"/>
</dbReference>
<feature type="repeat" description="Cell wall-binding" evidence="2">
    <location>
        <begin position="54"/>
        <end position="73"/>
    </location>
</feature>
<evidence type="ECO:0000256" key="1">
    <source>
        <dbReference type="ARBA" id="ARBA00022737"/>
    </source>
</evidence>
<dbReference type="PROSITE" id="PS51170">
    <property type="entry name" value="CW"/>
    <property type="match status" value="1"/>
</dbReference>
<dbReference type="AlphaFoldDB" id="A0A9D2MYL5"/>
<dbReference type="SUPFAM" id="SSF69360">
    <property type="entry name" value="Cell wall binding repeat"/>
    <property type="match status" value="1"/>
</dbReference>
<sequence>MWQKAIFKHALEGGEEQTADAVWVYYHADGTKATGWLLDQGKWYYLNPETGIMERGFIQIDGKTYYLQQDGSMLTEPKMFTPGTDGALT</sequence>
<evidence type="ECO:0000256" key="2">
    <source>
        <dbReference type="PROSITE-ProRule" id="PRU00591"/>
    </source>
</evidence>
<dbReference type="InterPro" id="IPR018337">
    <property type="entry name" value="Cell_wall/Cho-bd_repeat"/>
</dbReference>
<evidence type="ECO:0008006" key="5">
    <source>
        <dbReference type="Google" id="ProtNLM"/>
    </source>
</evidence>
<gene>
    <name evidence="3" type="ORF">H9704_00735</name>
</gene>
<comment type="caution">
    <text evidence="3">The sequence shown here is derived from an EMBL/GenBank/DDBJ whole genome shotgun (WGS) entry which is preliminary data.</text>
</comment>
<accession>A0A9D2MYL5</accession>
<organism evidence="3 4">
    <name type="scientific">Candidatus Enterocloster excrementipullorum</name>
    <dbReference type="NCBI Taxonomy" id="2838559"/>
    <lineage>
        <taxon>Bacteria</taxon>
        <taxon>Bacillati</taxon>
        <taxon>Bacillota</taxon>
        <taxon>Clostridia</taxon>
        <taxon>Lachnospirales</taxon>
        <taxon>Lachnospiraceae</taxon>
        <taxon>Enterocloster</taxon>
    </lineage>
</organism>
<dbReference type="Pfam" id="PF01473">
    <property type="entry name" value="Choline_bind_1"/>
    <property type="match status" value="1"/>
</dbReference>
<name>A0A9D2MYL5_9FIRM</name>
<protein>
    <recommendedName>
        <fullName evidence="5">Cell wall-binding protein</fullName>
    </recommendedName>
</protein>